<dbReference type="EMBL" id="BQXS01010135">
    <property type="protein sequence ID" value="GKT33096.1"/>
    <property type="molecule type" value="Genomic_DNA"/>
</dbReference>
<dbReference type="Pfam" id="PF07699">
    <property type="entry name" value="Ephrin_rec_like"/>
    <property type="match status" value="2"/>
</dbReference>
<accession>A0ABQ5KMF5</accession>
<comment type="caution">
    <text evidence="4">The sequence shown here is derived from an EMBL/GenBank/DDBJ whole genome shotgun (WGS) entry which is preliminary data.</text>
</comment>
<dbReference type="PANTHER" id="PTHR46104:SF1">
    <property type="entry name" value="GENE 9195-RELATED"/>
    <property type="match status" value="1"/>
</dbReference>
<proteinExistence type="predicted"/>
<evidence type="ECO:0000313" key="5">
    <source>
        <dbReference type="Proteomes" id="UP001057375"/>
    </source>
</evidence>
<feature type="domain" description="Tyrosine-protein kinase ephrin type A/B receptor-like" evidence="3">
    <location>
        <begin position="346"/>
        <end position="381"/>
    </location>
</feature>
<evidence type="ECO:0000256" key="2">
    <source>
        <dbReference type="SAM" id="SignalP"/>
    </source>
</evidence>
<dbReference type="InterPro" id="IPR011641">
    <property type="entry name" value="Tyr-kin_ephrin_A/B_rcpt-like"/>
</dbReference>
<evidence type="ECO:0000313" key="4">
    <source>
        <dbReference type="EMBL" id="GKT33096.1"/>
    </source>
</evidence>
<evidence type="ECO:0000259" key="3">
    <source>
        <dbReference type="Pfam" id="PF07699"/>
    </source>
</evidence>
<keyword evidence="5" id="KW-1185">Reference proteome</keyword>
<organism evidence="4 5">
    <name type="scientific">Aduncisulcus paluster</name>
    <dbReference type="NCBI Taxonomy" id="2918883"/>
    <lineage>
        <taxon>Eukaryota</taxon>
        <taxon>Metamonada</taxon>
        <taxon>Carpediemonas-like organisms</taxon>
        <taxon>Aduncisulcus</taxon>
    </lineage>
</organism>
<feature type="non-terminal residue" evidence="4">
    <location>
        <position position="1460"/>
    </location>
</feature>
<dbReference type="Proteomes" id="UP001057375">
    <property type="component" value="Unassembled WGS sequence"/>
</dbReference>
<dbReference type="PANTHER" id="PTHR46104">
    <property type="entry name" value="GENE 9195-RELATED-RELATED"/>
    <property type="match status" value="1"/>
</dbReference>
<evidence type="ECO:0000256" key="1">
    <source>
        <dbReference type="SAM" id="MobiDB-lite"/>
    </source>
</evidence>
<dbReference type="SUPFAM" id="SSF57184">
    <property type="entry name" value="Growth factor receptor domain"/>
    <property type="match status" value="8"/>
</dbReference>
<feature type="domain" description="Tyrosine-protein kinase ephrin type A/B receptor-like" evidence="3">
    <location>
        <begin position="1271"/>
        <end position="1306"/>
    </location>
</feature>
<keyword evidence="2" id="KW-0732">Signal</keyword>
<feature type="region of interest" description="Disordered" evidence="1">
    <location>
        <begin position="1078"/>
        <end position="1101"/>
    </location>
</feature>
<reference evidence="4" key="1">
    <citation type="submission" date="2022-03" db="EMBL/GenBank/DDBJ databases">
        <title>Draft genome sequence of Aduncisulcus paluster, a free-living microaerophilic Fornicata.</title>
        <authorList>
            <person name="Yuyama I."/>
            <person name="Kume K."/>
            <person name="Tamura T."/>
            <person name="Inagaki Y."/>
            <person name="Hashimoto T."/>
        </authorList>
    </citation>
    <scope>NUCLEOTIDE SEQUENCE</scope>
    <source>
        <strain evidence="4">NY0171</strain>
    </source>
</reference>
<dbReference type="SMART" id="SM01411">
    <property type="entry name" value="Ephrin_rec_like"/>
    <property type="match status" value="21"/>
</dbReference>
<gene>
    <name evidence="4" type="ORF">ADUPG1_007105</name>
</gene>
<feature type="signal peptide" evidence="2">
    <location>
        <begin position="1"/>
        <end position="25"/>
    </location>
</feature>
<dbReference type="InterPro" id="IPR009030">
    <property type="entry name" value="Growth_fac_rcpt_cys_sf"/>
</dbReference>
<name>A0ABQ5KMF5_9EUKA</name>
<protein>
    <submittedName>
        <fullName evidence="4">Uncharacterized protein LOC105348209 isoform X2</fullName>
    </submittedName>
</protein>
<feature type="chain" id="PRO_5045830877" evidence="2">
    <location>
        <begin position="26"/>
        <end position="1460"/>
    </location>
</feature>
<dbReference type="Gene3D" id="2.10.50.10">
    <property type="entry name" value="Tumor Necrosis Factor Receptor, subunit A, domain 2"/>
    <property type="match status" value="6"/>
</dbReference>
<sequence length="1460" mass="153954">MYMELLALPGSIVTILILGTSPIGSNDSSDCYSSAGCPTDYYCIDDGYDTPISCPLGAACPTDGGTSYTDCPDGTFSDVLISSTASCQQCTQGYFCVAGSDEMVECPGTSYSEDDADVSGCPTDYYCIDDGYDTPISCPLGAACPTDGGTSYTDCPDGTFSDVLISSTASCQQCTQGYFCVAGSDEMVECPGTSYSEDDADVCMTLPERKKKSGTYITDCSSGKYCPGDHRIEMDCATDHFCPETIYQWPCPADFYTVSGDFLECLLDDVPEDPVVCETPGQYYDTGSEACTVCCSSYPCSYECPDGVNRRSCPYGTVNAGDNVCLPPQSKQYYNGSTSFQDCPAGTYAPVDGLDACWPCPTGFYQNLAGRDYCEICPGGYSCTASAQGAICGDGYYSPEGVWECIPCPSGHYCVSGDAKPTPCSAGTYPDQTDRASCSTCTTGHYCPYATEYPIACPAGTYNDITGQDDLADCSPCDAGYYCNQGSSSSTENDCPAEHYCPIGSAYPIPCGFGETNGMTTGTLTNQSVCTDCTAGYYCPEGAGERICPAGYYCPLGTKDYSINECTMGYYSHTEGFTSDADCVNDGVTATLCPSGFYCPPACLEPIACAPGYFNDTAGMNNRADCRFCPEGYSCPQPGMTTPDDCKIGHYCPTGTIRATDNPCPPGKYTSDINAATCTDCTEGFACVGYGSTADDRQSCDYGYVCPTGSWSIRQEKCPAGTYNPNLAQYDDAIHCLDCPEGYFCPTGTGIIDDATLGEIRDDLRCPAGYYCPTGTKVSTFRKDIDTYDPATYNAPVPCPAGKYRDTRGGIDENDCIECPEGYMCPLDSTTNTPSTFPRVCPVGYYQDSTGQDTCVSCPEGAVCEHEGTYSPVYCEAGTLSQFNKCVDCPIGSYCPKNASDTNTEELPCPAGLFCSGGTAAIDTSTTPNSCPNDEMNCSSCSEGYYCPDGTLYEVPCPKGRFRATVGAQYDEATGVQSTDYECASCTAGYYCLGGGNPDPDGECSAGFYCPEGSSGPFVNACPSGSYRDETGAGQLSDCIQCPAGFYCPIGSTSYISCPEGQYCPIGRDTSGITEADIDEDNDEYDTPKDCPEGTYNPSTELESEDDCTPCDAGNFCSGVSLTTTSGTCSSGFFCITNAITATPDLDVYYETYAAGCPSDYSCLCTDGLTTDCDTCTDDSYKTCRANFGVCPVGHFCEGGTAVPSACPPGTYNPSTGMKLLSDCLPCPESYYCPDSGMEDPTADGDTYKCAAGYYCDGGAIREDQTVVPVGYYSTLGSSEPIMCEAGYYSNEEGLSACKECPSGFYCPLRTDAATGESDMIDPIDCPAGYYCPAGYSSPVSCPVGTWSSQLNLREEGDCDDCPAGHYCNSEALSNISTRLCDAGYICRHNAATSQGDPYGGGDDPLIGGACPAGFYCPAATTKEIPCPVGTFSSKTMLSLSTQCESCTAGMYCSQTGLTA</sequence>